<evidence type="ECO:0000313" key="1">
    <source>
        <dbReference type="EMBL" id="MFD2161507.1"/>
    </source>
</evidence>
<proteinExistence type="predicted"/>
<name>A0ABW4ZI49_9SPHI</name>
<dbReference type="RefSeq" id="WP_255899162.1">
    <property type="nucleotide sequence ID" value="NZ_JAFMZO010000001.1"/>
</dbReference>
<gene>
    <name evidence="1" type="ORF">ACFSJU_03830</name>
</gene>
<dbReference type="EMBL" id="JBHUHZ010000001">
    <property type="protein sequence ID" value="MFD2161507.1"/>
    <property type="molecule type" value="Genomic_DNA"/>
</dbReference>
<protein>
    <submittedName>
        <fullName evidence="1">Uncharacterized protein</fullName>
    </submittedName>
</protein>
<comment type="caution">
    <text evidence="1">The sequence shown here is derived from an EMBL/GenBank/DDBJ whole genome shotgun (WGS) entry which is preliminary data.</text>
</comment>
<keyword evidence="2" id="KW-1185">Reference proteome</keyword>
<organism evidence="1 2">
    <name type="scientific">Paradesertivirga mongoliensis</name>
    <dbReference type="NCBI Taxonomy" id="2100740"/>
    <lineage>
        <taxon>Bacteria</taxon>
        <taxon>Pseudomonadati</taxon>
        <taxon>Bacteroidota</taxon>
        <taxon>Sphingobacteriia</taxon>
        <taxon>Sphingobacteriales</taxon>
        <taxon>Sphingobacteriaceae</taxon>
        <taxon>Paradesertivirga</taxon>
    </lineage>
</organism>
<reference evidence="2" key="1">
    <citation type="journal article" date="2019" name="Int. J. Syst. Evol. Microbiol.">
        <title>The Global Catalogue of Microorganisms (GCM) 10K type strain sequencing project: providing services to taxonomists for standard genome sequencing and annotation.</title>
        <authorList>
            <consortium name="The Broad Institute Genomics Platform"/>
            <consortium name="The Broad Institute Genome Sequencing Center for Infectious Disease"/>
            <person name="Wu L."/>
            <person name="Ma J."/>
        </authorList>
    </citation>
    <scope>NUCLEOTIDE SEQUENCE [LARGE SCALE GENOMIC DNA]</scope>
    <source>
        <strain evidence="2">KCTC 42217</strain>
    </source>
</reference>
<accession>A0ABW4ZI49</accession>
<sequence length="170" mass="19630">MKLTLISFILIAPFFTACNSKKNVEEVTTEHVVIEGEELYEVIPPPPEFKSDFDNLDDWLTNICENEPPTKPVKNYNFGLFESPDEHTIFFVGLNKYTNENSSSTRVDYEPENMYFVLPKTEYSNLSVEQVKQRLTMQLKEFVNTTKFKSSYLAEADSVTTDFGGKIWPK</sequence>
<dbReference type="Proteomes" id="UP001597387">
    <property type="component" value="Unassembled WGS sequence"/>
</dbReference>
<evidence type="ECO:0000313" key="2">
    <source>
        <dbReference type="Proteomes" id="UP001597387"/>
    </source>
</evidence>
<dbReference type="PROSITE" id="PS51257">
    <property type="entry name" value="PROKAR_LIPOPROTEIN"/>
    <property type="match status" value="1"/>
</dbReference>